<reference evidence="1 2" key="1">
    <citation type="submission" date="2019-03" db="EMBL/GenBank/DDBJ databases">
        <title>First draft genome of Liparis tanakae, snailfish: a comprehensive survey of snailfish specific genes.</title>
        <authorList>
            <person name="Kim W."/>
            <person name="Song I."/>
            <person name="Jeong J.-H."/>
            <person name="Kim D."/>
            <person name="Kim S."/>
            <person name="Ryu S."/>
            <person name="Song J.Y."/>
            <person name="Lee S.K."/>
        </authorList>
    </citation>
    <scope>NUCLEOTIDE SEQUENCE [LARGE SCALE GENOMIC DNA]</scope>
    <source>
        <tissue evidence="1">Muscle</tissue>
    </source>
</reference>
<evidence type="ECO:0000313" key="2">
    <source>
        <dbReference type="Proteomes" id="UP000314294"/>
    </source>
</evidence>
<keyword evidence="2" id="KW-1185">Reference proteome</keyword>
<protein>
    <submittedName>
        <fullName evidence="1">Uncharacterized protein</fullName>
    </submittedName>
</protein>
<proteinExistence type="predicted"/>
<gene>
    <name evidence="1" type="ORF">EYF80_024037</name>
</gene>
<comment type="caution">
    <text evidence="1">The sequence shown here is derived from an EMBL/GenBank/DDBJ whole genome shotgun (WGS) entry which is preliminary data.</text>
</comment>
<accession>A0A4Z2HLB4</accession>
<dbReference type="AlphaFoldDB" id="A0A4Z2HLB4"/>
<name>A0A4Z2HLB4_9TELE</name>
<dbReference type="EMBL" id="SRLO01000230">
    <property type="protein sequence ID" value="TNN65744.1"/>
    <property type="molecule type" value="Genomic_DNA"/>
</dbReference>
<evidence type="ECO:0000313" key="1">
    <source>
        <dbReference type="EMBL" id="TNN65744.1"/>
    </source>
</evidence>
<sequence length="124" mass="13959">MDPCLMERADLMGRWCGHKPTPCLFHSNNMNYTWKRRGVTTGLGEGSGGGGVPSLSLEVHSDLRTSAHPLLLHHCITFMQKIIGQETTKTSTSKFSPRIHRRRDQSIGPDRCASLLFFRMGFEK</sequence>
<dbReference type="Proteomes" id="UP000314294">
    <property type="component" value="Unassembled WGS sequence"/>
</dbReference>
<organism evidence="1 2">
    <name type="scientific">Liparis tanakae</name>
    <name type="common">Tanaka's snailfish</name>
    <dbReference type="NCBI Taxonomy" id="230148"/>
    <lineage>
        <taxon>Eukaryota</taxon>
        <taxon>Metazoa</taxon>
        <taxon>Chordata</taxon>
        <taxon>Craniata</taxon>
        <taxon>Vertebrata</taxon>
        <taxon>Euteleostomi</taxon>
        <taxon>Actinopterygii</taxon>
        <taxon>Neopterygii</taxon>
        <taxon>Teleostei</taxon>
        <taxon>Neoteleostei</taxon>
        <taxon>Acanthomorphata</taxon>
        <taxon>Eupercaria</taxon>
        <taxon>Perciformes</taxon>
        <taxon>Cottioidei</taxon>
        <taxon>Cottales</taxon>
        <taxon>Liparidae</taxon>
        <taxon>Liparis</taxon>
    </lineage>
</organism>